<dbReference type="Proteomes" id="UP000656804">
    <property type="component" value="Unassembled WGS sequence"/>
</dbReference>
<proteinExistence type="predicted"/>
<dbReference type="Gene3D" id="6.10.250.660">
    <property type="match status" value="1"/>
</dbReference>
<evidence type="ECO:0000313" key="4">
    <source>
        <dbReference type="Proteomes" id="UP000656804"/>
    </source>
</evidence>
<dbReference type="EMBL" id="JADIVZ010000005">
    <property type="protein sequence ID" value="MBF4162376.1"/>
    <property type="molecule type" value="Genomic_DNA"/>
</dbReference>
<feature type="region of interest" description="Disordered" evidence="1">
    <location>
        <begin position="74"/>
        <end position="107"/>
    </location>
</feature>
<dbReference type="RefSeq" id="WP_194503775.1">
    <property type="nucleotide sequence ID" value="NZ_JADIVZ010000005.1"/>
</dbReference>
<evidence type="ECO:0000256" key="2">
    <source>
        <dbReference type="SAM" id="SignalP"/>
    </source>
</evidence>
<keyword evidence="2" id="KW-0732">Signal</keyword>
<feature type="signal peptide" evidence="2">
    <location>
        <begin position="1"/>
        <end position="19"/>
    </location>
</feature>
<evidence type="ECO:0000256" key="1">
    <source>
        <dbReference type="SAM" id="MobiDB-lite"/>
    </source>
</evidence>
<accession>A0A930V1X2</accession>
<organism evidence="3 4">
    <name type="scientific">Nocardioides acrostichi</name>
    <dbReference type="NCBI Taxonomy" id="2784339"/>
    <lineage>
        <taxon>Bacteria</taxon>
        <taxon>Bacillati</taxon>
        <taxon>Actinomycetota</taxon>
        <taxon>Actinomycetes</taxon>
        <taxon>Propionibacteriales</taxon>
        <taxon>Nocardioidaceae</taxon>
        <taxon>Nocardioides</taxon>
    </lineage>
</organism>
<name>A0A930V1X2_9ACTN</name>
<evidence type="ECO:0000313" key="3">
    <source>
        <dbReference type="EMBL" id="MBF4162376.1"/>
    </source>
</evidence>
<feature type="chain" id="PRO_5038977820" evidence="2">
    <location>
        <begin position="20"/>
        <end position="107"/>
    </location>
</feature>
<dbReference type="InterPro" id="IPR019933">
    <property type="entry name" value="DivIVA_domain"/>
</dbReference>
<keyword evidence="4" id="KW-1185">Reference proteome</keyword>
<dbReference type="NCBIfam" id="TIGR03544">
    <property type="entry name" value="DivI1A_domain"/>
    <property type="match status" value="1"/>
</dbReference>
<comment type="caution">
    <text evidence="3">The sequence shown here is derived from an EMBL/GenBank/DDBJ whole genome shotgun (WGS) entry which is preliminary data.</text>
</comment>
<gene>
    <name evidence="3" type="ORF">ISG29_11805</name>
</gene>
<dbReference type="AlphaFoldDB" id="A0A930V1X2"/>
<protein>
    <submittedName>
        <fullName evidence="3">DivIVA domain-containing protein</fullName>
    </submittedName>
</protein>
<sequence>MWFLSALVVLLLGAVAMVAAGHGAPLSQEHDDAPDVLLPDGELTATDLRGVRFPTAVRGYRMAEVDALLERLAREREADPAARRQSAAEVDEAKPDPTPVDGAGPES</sequence>
<reference evidence="3" key="1">
    <citation type="submission" date="2020-11" db="EMBL/GenBank/DDBJ databases">
        <title>Nocardioides sp. CBS4Y-1, whole genome shotgun sequence.</title>
        <authorList>
            <person name="Tuo L."/>
        </authorList>
    </citation>
    <scope>NUCLEOTIDE SEQUENCE</scope>
    <source>
        <strain evidence="3">CBS4Y-1</strain>
    </source>
</reference>